<dbReference type="InterPro" id="IPR050545">
    <property type="entry name" value="Mycobact_MmpL"/>
</dbReference>
<reference evidence="8 9" key="1">
    <citation type="submission" date="2016-10" db="EMBL/GenBank/DDBJ databases">
        <authorList>
            <person name="de Groot N.N."/>
        </authorList>
    </citation>
    <scope>NUCLEOTIDE SEQUENCE [LARGE SCALE GENOMIC DNA]</scope>
    <source>
        <strain evidence="8 9">DSM 23609</strain>
    </source>
</reference>
<dbReference type="SUPFAM" id="SSF82866">
    <property type="entry name" value="Multidrug efflux transporter AcrB transmembrane domain"/>
    <property type="match status" value="2"/>
</dbReference>
<feature type="transmembrane region" description="Helical" evidence="6">
    <location>
        <begin position="411"/>
        <end position="437"/>
    </location>
</feature>
<evidence type="ECO:0000256" key="3">
    <source>
        <dbReference type="ARBA" id="ARBA00022692"/>
    </source>
</evidence>
<dbReference type="RefSeq" id="WP_091532137.1">
    <property type="nucleotide sequence ID" value="NZ_FOOC01000003.1"/>
</dbReference>
<dbReference type="InterPro" id="IPR004869">
    <property type="entry name" value="MMPL_dom"/>
</dbReference>
<dbReference type="PRINTS" id="PR00702">
    <property type="entry name" value="ACRIFLAVINRP"/>
</dbReference>
<feature type="transmembrane region" description="Helical" evidence="6">
    <location>
        <begin position="25"/>
        <end position="43"/>
    </location>
</feature>
<feature type="transmembrane region" description="Helical" evidence="6">
    <location>
        <begin position="724"/>
        <end position="744"/>
    </location>
</feature>
<dbReference type="Proteomes" id="UP000199771">
    <property type="component" value="Unassembled WGS sequence"/>
</dbReference>
<dbReference type="InterPro" id="IPR001036">
    <property type="entry name" value="Acrflvin-R"/>
</dbReference>
<name>A0A1I2I812_9GAMM</name>
<feature type="transmembrane region" description="Helical" evidence="6">
    <location>
        <begin position="369"/>
        <end position="391"/>
    </location>
</feature>
<feature type="transmembrane region" description="Helical" evidence="6">
    <location>
        <begin position="756"/>
        <end position="775"/>
    </location>
</feature>
<evidence type="ECO:0000256" key="6">
    <source>
        <dbReference type="SAM" id="Phobius"/>
    </source>
</evidence>
<dbReference type="GO" id="GO:0022857">
    <property type="term" value="F:transmembrane transporter activity"/>
    <property type="evidence" value="ECO:0007669"/>
    <property type="project" value="InterPro"/>
</dbReference>
<feature type="transmembrane region" description="Helical" evidence="6">
    <location>
        <begin position="795"/>
        <end position="816"/>
    </location>
</feature>
<evidence type="ECO:0000313" key="8">
    <source>
        <dbReference type="EMBL" id="SFF38589.1"/>
    </source>
</evidence>
<dbReference type="Gene3D" id="1.20.1640.10">
    <property type="entry name" value="Multidrug efflux transporter AcrB transmembrane domain"/>
    <property type="match status" value="2"/>
</dbReference>
<feature type="transmembrane region" description="Helical" evidence="6">
    <location>
        <begin position="262"/>
        <end position="283"/>
    </location>
</feature>
<dbReference type="GO" id="GO:0005886">
    <property type="term" value="C:plasma membrane"/>
    <property type="evidence" value="ECO:0007669"/>
    <property type="project" value="UniProtKB-SubCell"/>
</dbReference>
<keyword evidence="3 6" id="KW-0812">Transmembrane</keyword>
<feature type="transmembrane region" description="Helical" evidence="6">
    <location>
        <begin position="334"/>
        <end position="357"/>
    </location>
</feature>
<keyword evidence="4 6" id="KW-1133">Transmembrane helix</keyword>
<evidence type="ECO:0000259" key="7">
    <source>
        <dbReference type="PROSITE" id="PS50156"/>
    </source>
</evidence>
<evidence type="ECO:0000256" key="1">
    <source>
        <dbReference type="ARBA" id="ARBA00004651"/>
    </source>
</evidence>
<dbReference type="Pfam" id="PF03176">
    <property type="entry name" value="MMPL"/>
    <property type="match status" value="2"/>
</dbReference>
<dbReference type="OrthoDB" id="5963930at2"/>
<feature type="transmembrane region" description="Helical" evidence="6">
    <location>
        <begin position="290"/>
        <end position="314"/>
    </location>
</feature>
<keyword evidence="5 6" id="KW-0472">Membrane</keyword>
<dbReference type="EMBL" id="FOOC01000003">
    <property type="protein sequence ID" value="SFF38589.1"/>
    <property type="molecule type" value="Genomic_DNA"/>
</dbReference>
<evidence type="ECO:0000313" key="9">
    <source>
        <dbReference type="Proteomes" id="UP000199771"/>
    </source>
</evidence>
<feature type="transmembrane region" description="Helical" evidence="6">
    <location>
        <begin position="828"/>
        <end position="852"/>
    </location>
</feature>
<dbReference type="PROSITE" id="PS50156">
    <property type="entry name" value="SSD"/>
    <property type="match status" value="1"/>
</dbReference>
<evidence type="ECO:0000256" key="5">
    <source>
        <dbReference type="ARBA" id="ARBA00023136"/>
    </source>
</evidence>
<keyword evidence="2" id="KW-1003">Cell membrane</keyword>
<gene>
    <name evidence="8" type="ORF">SAMN04488120_103118</name>
</gene>
<keyword evidence="9" id="KW-1185">Reference proteome</keyword>
<organism evidence="8 9">
    <name type="scientific">Fontimonas thermophila</name>
    <dbReference type="NCBI Taxonomy" id="1076937"/>
    <lineage>
        <taxon>Bacteria</taxon>
        <taxon>Pseudomonadati</taxon>
        <taxon>Pseudomonadota</taxon>
        <taxon>Gammaproteobacteria</taxon>
        <taxon>Nevskiales</taxon>
        <taxon>Nevskiaceae</taxon>
        <taxon>Fontimonas</taxon>
    </lineage>
</organism>
<feature type="domain" description="SSD" evidence="7">
    <location>
        <begin position="261"/>
        <end position="391"/>
    </location>
</feature>
<dbReference type="PANTHER" id="PTHR33406">
    <property type="entry name" value="MEMBRANE PROTEIN MJ1562-RELATED"/>
    <property type="match status" value="1"/>
</dbReference>
<feature type="transmembrane region" description="Helical" evidence="6">
    <location>
        <begin position="237"/>
        <end position="256"/>
    </location>
</feature>
<dbReference type="STRING" id="1076937.SAMN04488120_103118"/>
<evidence type="ECO:0000256" key="4">
    <source>
        <dbReference type="ARBA" id="ARBA00022989"/>
    </source>
</evidence>
<evidence type="ECO:0000256" key="2">
    <source>
        <dbReference type="ARBA" id="ARBA00022475"/>
    </source>
</evidence>
<proteinExistence type="predicted"/>
<sequence>MAGKSIFSQERILAVVEPIIYGKRVLMLMLLGLLTALFGWFAAGTHVDAGFDKSIPLEHPYMQVLKHYEDDFGGANTVLVALIQKDKSKDIYNEHFLTKLKKVTDEIFFLPGIDRSRVSSLFTPDVRFVEVVEGGFAGGNVIPAEYQPTEYYFNLIRANVGKGGHVGRYVSKDQRGAMVFAELLEIDPVTGKKLDYREVAKQLEEKIRQQYQDDQVDIHIIGFAKVIGDVTDAANEVIMFFFVALGMTFILLILYLGSFKLAILPLVCSFIAVIWEFGLLAASGFGLDPFAILVPFLILSVSVSHGVQYTSSWVSELATGKNGYDASLETFRRLAIPGTTALITDLAGFLTILLVPIDIIREMAINASYGMFAIIITNKILMPIWLTYMSVKDVETFVKKQEAREAVLNPLFRAMTVVTRPVPAAVIIIAVAVLYGWATWKSEGMLYGDTQEGVPELRPDSRYNKDAKAITSNFTIGTDILKVIAETDPEACIKYDVMEQIDRFGWHMENDPAVASILSLPWAAKTVNSAFSEASPKFKVLPRNQYVMVQAITPIPTSSGLLNPNCSAMAIFLFTTDHKAETLQRLTDKTKAFNAANAKAWYELHKGADPAYCEDKLKVRREWGDAKVALKKTMARLKAENYSDTDIEANADVVALRKKAEDAKARLDAMTKPCPVNFALASAQGGVMAASNEVVKAKDKPIVYYVYAVIIIFLWLSFRTVAGVFSILVPLYVVSALIVAFMAIKGIGMKVATLPVAALAVGIGVDYGIYIYATIEEFVKKGFKLADAYYETLRMTGKPVMFTGLVLSGSVATWLWSGLQFQADMGLLLTFAFFANMIGAVIVCPAICRYLMKLPNG</sequence>
<protein>
    <submittedName>
        <fullName evidence="8">Predicted exporter protein, RND superfamily</fullName>
    </submittedName>
</protein>
<dbReference type="AlphaFoldDB" id="A0A1I2I812"/>
<dbReference type="PANTHER" id="PTHR33406:SF10">
    <property type="entry name" value="SSD DOMAIN-CONTAINING PROTEIN"/>
    <property type="match status" value="1"/>
</dbReference>
<dbReference type="InterPro" id="IPR000731">
    <property type="entry name" value="SSD"/>
</dbReference>
<feature type="transmembrane region" description="Helical" evidence="6">
    <location>
        <begin position="702"/>
        <end position="718"/>
    </location>
</feature>
<accession>A0A1I2I812</accession>
<comment type="subcellular location">
    <subcellularLocation>
        <location evidence="1">Cell membrane</location>
        <topology evidence="1">Multi-pass membrane protein</topology>
    </subcellularLocation>
</comment>